<proteinExistence type="predicted"/>
<gene>
    <name evidence="2" type="ORF">SAMN04490243_2004</name>
</gene>
<name>A0A1I6H0K6_9FLAO</name>
<feature type="transmembrane region" description="Helical" evidence="1">
    <location>
        <begin position="46"/>
        <end position="66"/>
    </location>
</feature>
<reference evidence="2 3" key="1">
    <citation type="submission" date="2016-10" db="EMBL/GenBank/DDBJ databases">
        <authorList>
            <person name="de Groot N.N."/>
        </authorList>
    </citation>
    <scope>NUCLEOTIDE SEQUENCE [LARGE SCALE GENOMIC DNA]</scope>
    <source>
        <strain evidence="2 3">DSM 21019</strain>
    </source>
</reference>
<feature type="transmembrane region" description="Helical" evidence="1">
    <location>
        <begin position="170"/>
        <end position="188"/>
    </location>
</feature>
<feature type="transmembrane region" description="Helical" evidence="1">
    <location>
        <begin position="14"/>
        <end position="34"/>
    </location>
</feature>
<evidence type="ECO:0000313" key="2">
    <source>
        <dbReference type="EMBL" id="SFR47983.1"/>
    </source>
</evidence>
<feature type="transmembrane region" description="Helical" evidence="1">
    <location>
        <begin position="200"/>
        <end position="220"/>
    </location>
</feature>
<dbReference type="Proteomes" id="UP000199534">
    <property type="component" value="Unassembled WGS sequence"/>
</dbReference>
<dbReference type="AlphaFoldDB" id="A0A1I6H0K6"/>
<evidence type="ECO:0000256" key="1">
    <source>
        <dbReference type="SAM" id="Phobius"/>
    </source>
</evidence>
<feature type="transmembrane region" description="Helical" evidence="1">
    <location>
        <begin position="145"/>
        <end position="163"/>
    </location>
</feature>
<feature type="transmembrane region" description="Helical" evidence="1">
    <location>
        <begin position="81"/>
        <end position="100"/>
    </location>
</feature>
<protein>
    <recommendedName>
        <fullName evidence="4">Histidine kinase N-terminal 7TM region domain-containing protein</fullName>
    </recommendedName>
</protein>
<keyword evidence="1" id="KW-1133">Transmembrane helix</keyword>
<sequence>MEPLEANAEVLNFYGWWEFSTCLFAFAALLAIWWHIGRKQGDKGQVWLAFSILCWSASGLLEVYLASNPLEVSWPEGGKSLLSLMNSLFILSALPWFRFLPKPLEALIRSPYWVYLITIPFVLALLPTLRKILMGSEGLIQEFDVYYSLFTLLILGMVLWESFRRRRLKALAILSQVCILITLLAQLYKLSDSRLNLLLFSAFFKSSLIMIFFALALSWVRELSETHLPLVENLKLTLFSNRQGDRIKKEVEVRGLPNRDRVQVSLTPSNYELLSRFIRARTEHPQGWLEIRPKNAPAKDREYDIQEYNEIRRLLINFLDELYGPKAWDKKIHFDPMKSLLFEQSKDRQRLIRLRLSPDSLKIS</sequence>
<feature type="transmembrane region" description="Helical" evidence="1">
    <location>
        <begin position="112"/>
        <end position="133"/>
    </location>
</feature>
<dbReference type="EMBL" id="FOYQ01000002">
    <property type="protein sequence ID" value="SFR47983.1"/>
    <property type="molecule type" value="Genomic_DNA"/>
</dbReference>
<keyword evidence="1" id="KW-0472">Membrane</keyword>
<dbReference type="STRING" id="400055.SAMN04490243_2004"/>
<dbReference type="RefSeq" id="WP_092982462.1">
    <property type="nucleotide sequence ID" value="NZ_FOYQ01000002.1"/>
</dbReference>
<accession>A0A1I6H0K6</accession>
<evidence type="ECO:0000313" key="3">
    <source>
        <dbReference type="Proteomes" id="UP000199534"/>
    </source>
</evidence>
<evidence type="ECO:0008006" key="4">
    <source>
        <dbReference type="Google" id="ProtNLM"/>
    </source>
</evidence>
<dbReference type="OrthoDB" id="1411060at2"/>
<organism evidence="2 3">
    <name type="scientific">Robiginitalea myxolifaciens</name>
    <dbReference type="NCBI Taxonomy" id="400055"/>
    <lineage>
        <taxon>Bacteria</taxon>
        <taxon>Pseudomonadati</taxon>
        <taxon>Bacteroidota</taxon>
        <taxon>Flavobacteriia</taxon>
        <taxon>Flavobacteriales</taxon>
        <taxon>Flavobacteriaceae</taxon>
        <taxon>Robiginitalea</taxon>
    </lineage>
</organism>
<keyword evidence="3" id="KW-1185">Reference proteome</keyword>
<keyword evidence="1" id="KW-0812">Transmembrane</keyword>